<comment type="similarity">
    <text evidence="1">Belongs to the metallo-dependent hydrolases superfamily.</text>
</comment>
<evidence type="ECO:0000313" key="4">
    <source>
        <dbReference type="Proteomes" id="UP000632740"/>
    </source>
</evidence>
<dbReference type="InterPro" id="IPR032466">
    <property type="entry name" value="Metal_Hydrolase"/>
</dbReference>
<dbReference type="GO" id="GO:0016787">
    <property type="term" value="F:hydrolase activity"/>
    <property type="evidence" value="ECO:0007669"/>
    <property type="project" value="UniProtKB-KW"/>
</dbReference>
<dbReference type="Proteomes" id="UP000632740">
    <property type="component" value="Unassembled WGS sequence"/>
</dbReference>
<comment type="caution">
    <text evidence="3">The sequence shown here is derived from an EMBL/GenBank/DDBJ whole genome shotgun (WGS) entry which is preliminary data.</text>
</comment>
<dbReference type="InterPro" id="IPR052350">
    <property type="entry name" value="Metallo-dep_Lactonases"/>
</dbReference>
<evidence type="ECO:0000259" key="2">
    <source>
        <dbReference type="Pfam" id="PF04909"/>
    </source>
</evidence>
<organism evidence="3 4">
    <name type="scientific">Cellulomonas chitinilytica</name>
    <dbReference type="NCBI Taxonomy" id="398759"/>
    <lineage>
        <taxon>Bacteria</taxon>
        <taxon>Bacillati</taxon>
        <taxon>Actinomycetota</taxon>
        <taxon>Actinomycetes</taxon>
        <taxon>Micrococcales</taxon>
        <taxon>Cellulomonadaceae</taxon>
        <taxon>Cellulomonas</taxon>
    </lineage>
</organism>
<keyword evidence="3" id="KW-0378">Hydrolase</keyword>
<gene>
    <name evidence="3" type="ORF">Cch01nite_22020</name>
</gene>
<reference evidence="3" key="1">
    <citation type="submission" date="2021-01" db="EMBL/GenBank/DDBJ databases">
        <title>Whole genome shotgun sequence of Cellulomonas chitinilytica NBRC 110799.</title>
        <authorList>
            <person name="Komaki H."/>
            <person name="Tamura T."/>
        </authorList>
    </citation>
    <scope>NUCLEOTIDE SEQUENCE</scope>
    <source>
        <strain evidence="3">NBRC 110799</strain>
    </source>
</reference>
<dbReference type="AlphaFoldDB" id="A0A919P3Z2"/>
<accession>A0A919P3Z2</accession>
<protein>
    <submittedName>
        <fullName evidence="3">Metal-dependent hydrolase</fullName>
    </submittedName>
</protein>
<dbReference type="PANTHER" id="PTHR43569:SF2">
    <property type="entry name" value="AMIDOHYDROLASE-RELATED DOMAIN-CONTAINING PROTEIN"/>
    <property type="match status" value="1"/>
</dbReference>
<feature type="domain" description="Amidohydrolase-related" evidence="2">
    <location>
        <begin position="2"/>
        <end position="280"/>
    </location>
</feature>
<dbReference type="EMBL" id="BONK01000007">
    <property type="protein sequence ID" value="GIG21478.1"/>
    <property type="molecule type" value="Genomic_DNA"/>
</dbReference>
<dbReference type="Gene3D" id="3.20.20.140">
    <property type="entry name" value="Metal-dependent hydrolases"/>
    <property type="match status" value="1"/>
</dbReference>
<keyword evidence="4" id="KW-1185">Reference proteome</keyword>
<dbReference type="SUPFAM" id="SSF51556">
    <property type="entry name" value="Metallo-dependent hydrolases"/>
    <property type="match status" value="1"/>
</dbReference>
<dbReference type="InterPro" id="IPR006680">
    <property type="entry name" value="Amidohydro-rel"/>
</dbReference>
<dbReference type="Pfam" id="PF04909">
    <property type="entry name" value="Amidohydro_2"/>
    <property type="match status" value="1"/>
</dbReference>
<evidence type="ECO:0000256" key="1">
    <source>
        <dbReference type="ARBA" id="ARBA00038310"/>
    </source>
</evidence>
<name>A0A919P3Z2_9CELL</name>
<dbReference type="PANTHER" id="PTHR43569">
    <property type="entry name" value="AMIDOHYDROLASE"/>
    <property type="match status" value="1"/>
</dbReference>
<evidence type="ECO:0000313" key="3">
    <source>
        <dbReference type="EMBL" id="GIG21478.1"/>
    </source>
</evidence>
<sequence length="285" mass="31347">MDAHLHVWNPDAVHYPWMTPDVAPVAREFRLGDVADELTAEHVDKVVLVQSADNKADSELMLFQALCSPRVAGVVTWVPLMHPEDAAAQLDAWRREPVVGVGHRVHEEPDPDWLLRPAVDEGLTLLTERHLSFDLTAHTPALLAHVATLAERHPKLTFVVDHLGAPPLAALRAGERDGWARWSALLGAVAQMPNVVAKLSGLATAAGAAWTAEHLQPAVDRALELFGPDRLMLGSDWPYALLAGDSYSHVWHGLRRTVDQLSERDRDLVLGGTANRVYRLPLDDL</sequence>
<proteinExistence type="inferred from homology"/>